<feature type="region of interest" description="Disordered" evidence="8">
    <location>
        <begin position="1"/>
        <end position="20"/>
    </location>
</feature>
<dbReference type="InterPro" id="IPR001680">
    <property type="entry name" value="WD40_rpt"/>
</dbReference>
<gene>
    <name evidence="9" type="ORF">ALAG00032_LOCUS2391</name>
</gene>
<dbReference type="SUPFAM" id="SSF50978">
    <property type="entry name" value="WD40 repeat-like"/>
    <property type="match status" value="1"/>
</dbReference>
<dbReference type="GO" id="GO:0003723">
    <property type="term" value="F:RNA binding"/>
    <property type="evidence" value="ECO:0007669"/>
    <property type="project" value="TreeGrafter"/>
</dbReference>
<comment type="similarity">
    <text evidence="5">Belongs to the WD repeat STRAP family.</text>
</comment>
<dbReference type="PROSITE" id="PS50082">
    <property type="entry name" value="WD_REPEATS_2"/>
    <property type="match status" value="4"/>
</dbReference>
<feature type="repeat" description="WD" evidence="7">
    <location>
        <begin position="324"/>
        <end position="363"/>
    </location>
</feature>
<feature type="compositionally biased region" description="Basic and acidic residues" evidence="8">
    <location>
        <begin position="1"/>
        <end position="13"/>
    </location>
</feature>
<dbReference type="PANTHER" id="PTHR19877:SF13">
    <property type="entry name" value="SERINE-THREONINE KINASE RECEPTOR-ASSOCIATED PROTEIN"/>
    <property type="match status" value="1"/>
</dbReference>
<organism evidence="9">
    <name type="scientific">Aureoumbra lagunensis</name>
    <dbReference type="NCBI Taxonomy" id="44058"/>
    <lineage>
        <taxon>Eukaryota</taxon>
        <taxon>Sar</taxon>
        <taxon>Stramenopiles</taxon>
        <taxon>Ochrophyta</taxon>
        <taxon>Pelagophyceae</taxon>
        <taxon>Pelagomonadales</taxon>
        <taxon>Aureoumbra</taxon>
    </lineage>
</organism>
<dbReference type="Gene3D" id="2.130.10.10">
    <property type="entry name" value="YVTN repeat-like/Quinoprotein amine dehydrogenase"/>
    <property type="match status" value="1"/>
</dbReference>
<feature type="repeat" description="WD" evidence="7">
    <location>
        <begin position="69"/>
        <end position="110"/>
    </location>
</feature>
<evidence type="ECO:0000256" key="4">
    <source>
        <dbReference type="ARBA" id="ARBA00023187"/>
    </source>
</evidence>
<proteinExistence type="inferred from homology"/>
<dbReference type="PROSITE" id="PS50294">
    <property type="entry name" value="WD_REPEATS_REGION"/>
    <property type="match status" value="3"/>
</dbReference>
<dbReference type="InterPro" id="IPR015943">
    <property type="entry name" value="WD40/YVTN_repeat-like_dom_sf"/>
</dbReference>
<keyword evidence="4" id="KW-0508">mRNA splicing</keyword>
<evidence type="ECO:0000313" key="9">
    <source>
        <dbReference type="EMBL" id="CAE0361658.1"/>
    </source>
</evidence>
<dbReference type="GO" id="GO:0000387">
    <property type="term" value="P:spliceosomal snRNP assembly"/>
    <property type="evidence" value="ECO:0007669"/>
    <property type="project" value="TreeGrafter"/>
</dbReference>
<dbReference type="EMBL" id="HBIJ01003442">
    <property type="protein sequence ID" value="CAE0361658.1"/>
    <property type="molecule type" value="Transcribed_RNA"/>
</dbReference>
<dbReference type="Pfam" id="PF00400">
    <property type="entry name" value="WD40"/>
    <property type="match status" value="4"/>
</dbReference>
<evidence type="ECO:0000256" key="7">
    <source>
        <dbReference type="PROSITE-ProRule" id="PRU00221"/>
    </source>
</evidence>
<accession>A0A7S3NI24</accession>
<keyword evidence="2" id="KW-0507">mRNA processing</keyword>
<dbReference type="GO" id="GO:0032797">
    <property type="term" value="C:SMN complex"/>
    <property type="evidence" value="ECO:0007669"/>
    <property type="project" value="TreeGrafter"/>
</dbReference>
<dbReference type="InterPro" id="IPR036322">
    <property type="entry name" value="WD40_repeat_dom_sf"/>
</dbReference>
<sequence>MGEHFKEEEEKKHVGGPNTPPIVCPGHVRPLAELNFSEKTGDGIFMISACLDGLPMLRDGETGDWIGTFAGHKGAVWSAKLCKEARIAATGSGDFSAKIWDAINGSCLATLDHSHIVKTVDIAQDRQKLATAGHEGKVRIYDIETAEDNGSILTIDPPQQQNNKNKQINKIVWLPDQTNLIAAGGADGLIRIWDLRQNGSNLAILNKQFIQKDPGPIMDMEFKFIFGVGVLTVASGTSVKFFNTANWGSLARDEPLATPVHFKQEGGATLSPDGNIVMVGGGRHGGSFQGALGVEKNATRVGDVGSDLTVFAMDFHTGNIISERKGHCGPVRCLRYHPSGTSLATGSEDGTIRIWESTSSTTV</sequence>
<evidence type="ECO:0000256" key="5">
    <source>
        <dbReference type="ARBA" id="ARBA00038394"/>
    </source>
</evidence>
<protein>
    <recommendedName>
        <fullName evidence="6">Serine-threonine kinase receptor-associated protein</fullName>
    </recommendedName>
</protein>
<dbReference type="PANTHER" id="PTHR19877">
    <property type="entry name" value="EUKARYOTIC TRANSLATION INITIATION FACTOR 3 SUBUNIT I"/>
    <property type="match status" value="1"/>
</dbReference>
<dbReference type="PRINTS" id="PR00320">
    <property type="entry name" value="GPROTEINBRPT"/>
</dbReference>
<feature type="repeat" description="WD" evidence="7">
    <location>
        <begin position="110"/>
        <end position="151"/>
    </location>
</feature>
<evidence type="ECO:0000256" key="3">
    <source>
        <dbReference type="ARBA" id="ARBA00022737"/>
    </source>
</evidence>
<dbReference type="AlphaFoldDB" id="A0A7S3NI24"/>
<dbReference type="SMART" id="SM00320">
    <property type="entry name" value="WD40"/>
    <property type="match status" value="4"/>
</dbReference>
<dbReference type="InterPro" id="IPR019775">
    <property type="entry name" value="WD40_repeat_CS"/>
</dbReference>
<feature type="repeat" description="WD" evidence="7">
    <location>
        <begin position="161"/>
        <end position="203"/>
    </location>
</feature>
<evidence type="ECO:0000256" key="2">
    <source>
        <dbReference type="ARBA" id="ARBA00022664"/>
    </source>
</evidence>
<keyword evidence="1 7" id="KW-0853">WD repeat</keyword>
<evidence type="ECO:0000256" key="1">
    <source>
        <dbReference type="ARBA" id="ARBA00022574"/>
    </source>
</evidence>
<name>A0A7S3NI24_9STRA</name>
<reference evidence="9" key="1">
    <citation type="submission" date="2021-01" db="EMBL/GenBank/DDBJ databases">
        <authorList>
            <person name="Corre E."/>
            <person name="Pelletier E."/>
            <person name="Niang G."/>
            <person name="Scheremetjew M."/>
            <person name="Finn R."/>
            <person name="Kale V."/>
            <person name="Holt S."/>
            <person name="Cochrane G."/>
            <person name="Meng A."/>
            <person name="Brown T."/>
            <person name="Cohen L."/>
        </authorList>
    </citation>
    <scope>NUCLEOTIDE SEQUENCE</scope>
    <source>
        <strain evidence="9">CCMP1510</strain>
    </source>
</reference>
<evidence type="ECO:0000256" key="6">
    <source>
        <dbReference type="ARBA" id="ARBA00040390"/>
    </source>
</evidence>
<evidence type="ECO:0000256" key="8">
    <source>
        <dbReference type="SAM" id="MobiDB-lite"/>
    </source>
</evidence>
<dbReference type="PROSITE" id="PS00678">
    <property type="entry name" value="WD_REPEATS_1"/>
    <property type="match status" value="2"/>
</dbReference>
<keyword evidence="3" id="KW-0677">Repeat</keyword>
<dbReference type="InterPro" id="IPR020472">
    <property type="entry name" value="WD40_PAC1"/>
</dbReference>